<dbReference type="RefSeq" id="WP_301591898.1">
    <property type="nucleotide sequence ID" value="NZ_JAPFQI010000020.1"/>
</dbReference>
<proteinExistence type="predicted"/>
<protein>
    <submittedName>
        <fullName evidence="1">Uncharacterized protein</fullName>
    </submittedName>
</protein>
<comment type="caution">
    <text evidence="1">The sequence shown here is derived from an EMBL/GenBank/DDBJ whole genome shotgun (WGS) entry which is preliminary data.</text>
</comment>
<organism evidence="1 2">
    <name type="scientific">Sabulicella glaciei</name>
    <dbReference type="NCBI Taxonomy" id="2984948"/>
    <lineage>
        <taxon>Bacteria</taxon>
        <taxon>Pseudomonadati</taxon>
        <taxon>Pseudomonadota</taxon>
        <taxon>Alphaproteobacteria</taxon>
        <taxon>Acetobacterales</taxon>
        <taxon>Acetobacteraceae</taxon>
        <taxon>Sabulicella</taxon>
    </lineage>
</organism>
<accession>A0ABT3NZY0</accession>
<gene>
    <name evidence="1" type="ORF">OF850_18940</name>
</gene>
<name>A0ABT3NZY0_9PROT</name>
<dbReference type="Proteomes" id="UP001526430">
    <property type="component" value="Unassembled WGS sequence"/>
</dbReference>
<reference evidence="1 2" key="1">
    <citation type="submission" date="2022-10" db="EMBL/GenBank/DDBJ databases">
        <title>Roseococcus glaciei nov., sp. nov., isolated from glacier.</title>
        <authorList>
            <person name="Liu Q."/>
            <person name="Xin Y.-H."/>
        </authorList>
    </citation>
    <scope>NUCLEOTIDE SEQUENCE [LARGE SCALE GENOMIC DNA]</scope>
    <source>
        <strain evidence="1 2">MDT2-1-1</strain>
    </source>
</reference>
<sequence>MSVPRREADQYTPGASNQIMLVQSWQQALEVQQAQVRSEVAAFRTRIGGQITATVVSDLDLP</sequence>
<evidence type="ECO:0000313" key="2">
    <source>
        <dbReference type="Proteomes" id="UP001526430"/>
    </source>
</evidence>
<keyword evidence="2" id="KW-1185">Reference proteome</keyword>
<dbReference type="EMBL" id="JAPFQI010000020">
    <property type="protein sequence ID" value="MCW8087691.1"/>
    <property type="molecule type" value="Genomic_DNA"/>
</dbReference>
<evidence type="ECO:0000313" key="1">
    <source>
        <dbReference type="EMBL" id="MCW8087691.1"/>
    </source>
</evidence>